<comment type="caution">
    <text evidence="2">The sequence shown here is derived from an EMBL/GenBank/DDBJ whole genome shotgun (WGS) entry which is preliminary data.</text>
</comment>
<keyword evidence="1" id="KW-1133">Transmembrane helix</keyword>
<feature type="transmembrane region" description="Helical" evidence="1">
    <location>
        <begin position="12"/>
        <end position="32"/>
    </location>
</feature>
<sequence length="332" mass="36339">MIWLTWRQFRTQAFVAVAGLVVVGAYLVYLGLRIRHDYTAGIVNCLPSDCSTTRRTFSERYEGPVALAGALLIGVPGLIGIFWGAPLAARELETKTDRLVWNQSVTRVRWLAVKLAVLGAAAIAVTGAYSLLLTWSASRYDQFAGDRFAAMNFAARNVTPLGYAAFAFALGTVVGLLVRRTVASMAIVAGVFAVVQIVVPAVARDHLMPPVTTNVAFAADVMEHADGFGMNPTSAHLIGYTMPGTWPMQGVSQVYNADGTPYTAAQARECMKGEPAENMACTAEQNLHFSYTYQPGHRYWPFQWIETAAYTCLAALLTAFGLWWVRRRITLR</sequence>
<protein>
    <submittedName>
        <fullName evidence="2">Transporter</fullName>
    </submittedName>
</protein>
<keyword evidence="3" id="KW-1185">Reference proteome</keyword>
<reference evidence="3" key="1">
    <citation type="journal article" date="2019" name="Int. J. Syst. Evol. Microbiol.">
        <title>The Global Catalogue of Microorganisms (GCM) 10K type strain sequencing project: providing services to taxonomists for standard genome sequencing and annotation.</title>
        <authorList>
            <consortium name="The Broad Institute Genomics Platform"/>
            <consortium name="The Broad Institute Genome Sequencing Center for Infectious Disease"/>
            <person name="Wu L."/>
            <person name="Ma J."/>
        </authorList>
    </citation>
    <scope>NUCLEOTIDE SEQUENCE [LARGE SCALE GENOMIC DNA]</scope>
    <source>
        <strain evidence="3">JCM 17441</strain>
    </source>
</reference>
<feature type="transmembrane region" description="Helical" evidence="1">
    <location>
        <begin position="185"/>
        <end position="203"/>
    </location>
</feature>
<accession>A0ABP8DDV4</accession>
<gene>
    <name evidence="2" type="ORF">GCM10022255_055120</name>
</gene>
<evidence type="ECO:0000256" key="1">
    <source>
        <dbReference type="SAM" id="Phobius"/>
    </source>
</evidence>
<keyword evidence="1" id="KW-0812">Transmembrane</keyword>
<evidence type="ECO:0000313" key="2">
    <source>
        <dbReference type="EMBL" id="GAA4253615.1"/>
    </source>
</evidence>
<name>A0ABP8DDV4_9ACTN</name>
<keyword evidence="1" id="KW-0472">Membrane</keyword>
<feature type="transmembrane region" description="Helical" evidence="1">
    <location>
        <begin position="110"/>
        <end position="132"/>
    </location>
</feature>
<feature type="transmembrane region" description="Helical" evidence="1">
    <location>
        <begin position="161"/>
        <end position="178"/>
    </location>
</feature>
<proteinExistence type="predicted"/>
<organism evidence="2 3">
    <name type="scientific">Dactylosporangium darangshiense</name>
    <dbReference type="NCBI Taxonomy" id="579108"/>
    <lineage>
        <taxon>Bacteria</taxon>
        <taxon>Bacillati</taxon>
        <taxon>Actinomycetota</taxon>
        <taxon>Actinomycetes</taxon>
        <taxon>Micromonosporales</taxon>
        <taxon>Micromonosporaceae</taxon>
        <taxon>Dactylosporangium</taxon>
    </lineage>
</organism>
<dbReference type="Proteomes" id="UP001500620">
    <property type="component" value="Unassembled WGS sequence"/>
</dbReference>
<dbReference type="Pfam" id="PF12679">
    <property type="entry name" value="ABC2_membrane_2"/>
    <property type="match status" value="1"/>
</dbReference>
<feature type="transmembrane region" description="Helical" evidence="1">
    <location>
        <begin position="65"/>
        <end position="89"/>
    </location>
</feature>
<feature type="transmembrane region" description="Helical" evidence="1">
    <location>
        <begin position="307"/>
        <end position="325"/>
    </location>
</feature>
<evidence type="ECO:0000313" key="3">
    <source>
        <dbReference type="Proteomes" id="UP001500620"/>
    </source>
</evidence>
<dbReference type="EMBL" id="BAABAT010000016">
    <property type="protein sequence ID" value="GAA4253615.1"/>
    <property type="molecule type" value="Genomic_DNA"/>
</dbReference>
<dbReference type="RefSeq" id="WP_345130664.1">
    <property type="nucleotide sequence ID" value="NZ_BAABAT010000016.1"/>
</dbReference>